<sequence length="151" mass="16126">MTAPAYLGAALCYDEAHVGLYKSACLGVNEIGNAWQIYGREFDCTGILMYNFYLALVDGGETEQCVCKFENTGTEWAFSTQWGPCNGACVGTYTCDGNTPVVVSDSNTEVGKRATPSNATNSTPTSLALPLTISWKAMLCVATMMLFNGIA</sequence>
<dbReference type="AlphaFoldDB" id="W9WNC8"/>
<dbReference type="OrthoDB" id="4139103at2759"/>
<dbReference type="HOGENOM" id="CLU_1475038_0_0_1"/>
<dbReference type="EMBL" id="AMGX01000011">
    <property type="protein sequence ID" value="EXJ69368.1"/>
    <property type="molecule type" value="Genomic_DNA"/>
</dbReference>
<name>W9WNC8_9EURO</name>
<keyword evidence="2" id="KW-1185">Reference proteome</keyword>
<dbReference type="Proteomes" id="UP000019471">
    <property type="component" value="Unassembled WGS sequence"/>
</dbReference>
<organism evidence="1 2">
    <name type="scientific">Cladophialophora psammophila CBS 110553</name>
    <dbReference type="NCBI Taxonomy" id="1182543"/>
    <lineage>
        <taxon>Eukaryota</taxon>
        <taxon>Fungi</taxon>
        <taxon>Dikarya</taxon>
        <taxon>Ascomycota</taxon>
        <taxon>Pezizomycotina</taxon>
        <taxon>Eurotiomycetes</taxon>
        <taxon>Chaetothyriomycetidae</taxon>
        <taxon>Chaetothyriales</taxon>
        <taxon>Herpotrichiellaceae</taxon>
        <taxon>Cladophialophora</taxon>
    </lineage>
</organism>
<proteinExistence type="predicted"/>
<gene>
    <name evidence="1" type="ORF">A1O5_07404</name>
</gene>
<evidence type="ECO:0000313" key="1">
    <source>
        <dbReference type="EMBL" id="EXJ69368.1"/>
    </source>
</evidence>
<protein>
    <submittedName>
        <fullName evidence="1">Uncharacterized protein</fullName>
    </submittedName>
</protein>
<dbReference type="GeneID" id="19192110"/>
<reference evidence="1 2" key="1">
    <citation type="submission" date="2013-03" db="EMBL/GenBank/DDBJ databases">
        <title>The Genome Sequence of Cladophialophora psammophila CBS 110553.</title>
        <authorList>
            <consortium name="The Broad Institute Genomics Platform"/>
            <person name="Cuomo C."/>
            <person name="de Hoog S."/>
            <person name="Gorbushina A."/>
            <person name="Walker B."/>
            <person name="Young S.K."/>
            <person name="Zeng Q."/>
            <person name="Gargeya S."/>
            <person name="Fitzgerald M."/>
            <person name="Haas B."/>
            <person name="Abouelleil A."/>
            <person name="Allen A.W."/>
            <person name="Alvarado L."/>
            <person name="Arachchi H.M."/>
            <person name="Berlin A.M."/>
            <person name="Chapman S.B."/>
            <person name="Gainer-Dewar J."/>
            <person name="Goldberg J."/>
            <person name="Griggs A."/>
            <person name="Gujja S."/>
            <person name="Hansen M."/>
            <person name="Howarth C."/>
            <person name="Imamovic A."/>
            <person name="Ireland A."/>
            <person name="Larimer J."/>
            <person name="McCowan C."/>
            <person name="Murphy C."/>
            <person name="Pearson M."/>
            <person name="Poon T.W."/>
            <person name="Priest M."/>
            <person name="Roberts A."/>
            <person name="Saif S."/>
            <person name="Shea T."/>
            <person name="Sisk P."/>
            <person name="Sykes S."/>
            <person name="Wortman J."/>
            <person name="Nusbaum C."/>
            <person name="Birren B."/>
        </authorList>
    </citation>
    <scope>NUCLEOTIDE SEQUENCE [LARGE SCALE GENOMIC DNA]</scope>
    <source>
        <strain evidence="1 2">CBS 110553</strain>
    </source>
</reference>
<dbReference type="RefSeq" id="XP_007746183.1">
    <property type="nucleotide sequence ID" value="XM_007747993.1"/>
</dbReference>
<evidence type="ECO:0000313" key="2">
    <source>
        <dbReference type="Proteomes" id="UP000019471"/>
    </source>
</evidence>
<accession>W9WNC8</accession>
<comment type="caution">
    <text evidence="1">The sequence shown here is derived from an EMBL/GenBank/DDBJ whole genome shotgun (WGS) entry which is preliminary data.</text>
</comment>